<dbReference type="STRING" id="1196081.A0A364KW83"/>
<accession>A0A364KW83</accession>
<dbReference type="GeneID" id="63793044"/>
<dbReference type="NCBIfam" id="TIGR00004">
    <property type="entry name" value="Rid family detoxifying hydrolase"/>
    <property type="match status" value="1"/>
</dbReference>
<dbReference type="RefSeq" id="XP_040732332.1">
    <property type="nucleotide sequence ID" value="XM_040876127.1"/>
</dbReference>
<sequence length="108" mass="11810">MADPRTPILTKHAPDPLPGLYSQAIVANGFVFCSGNVAMDPETNRIIDGDIQAHTHQVIKNLSAILDAAGSSINHVVKVNIFLADMGDFAKMNEVYDLYWGDIRPCRT</sequence>
<dbReference type="OrthoDB" id="309640at2759"/>
<dbReference type="CDD" id="cd00448">
    <property type="entry name" value="YjgF_YER057c_UK114_family"/>
    <property type="match status" value="1"/>
</dbReference>
<dbReference type="InterPro" id="IPR035959">
    <property type="entry name" value="RutC-like_sf"/>
</dbReference>
<dbReference type="Pfam" id="PF01042">
    <property type="entry name" value="Ribonuc_L-PSP"/>
    <property type="match status" value="1"/>
</dbReference>
<dbReference type="InterPro" id="IPR006056">
    <property type="entry name" value="RidA"/>
</dbReference>
<comment type="similarity">
    <text evidence="1">Belongs to the RutC family.</text>
</comment>
<dbReference type="FunFam" id="3.30.1330.40:FF:000001">
    <property type="entry name" value="L-PSP family endoribonuclease"/>
    <property type="match status" value="1"/>
</dbReference>
<dbReference type="GO" id="GO:0005739">
    <property type="term" value="C:mitochondrion"/>
    <property type="evidence" value="ECO:0007669"/>
    <property type="project" value="UniProtKB-ARBA"/>
</dbReference>
<dbReference type="SUPFAM" id="SSF55298">
    <property type="entry name" value="YjgF-like"/>
    <property type="match status" value="1"/>
</dbReference>
<evidence type="ECO:0000313" key="2">
    <source>
        <dbReference type="EMBL" id="RAO67816.1"/>
    </source>
</evidence>
<evidence type="ECO:0000313" key="3">
    <source>
        <dbReference type="Proteomes" id="UP000249363"/>
    </source>
</evidence>
<dbReference type="Gene3D" id="3.30.1330.40">
    <property type="entry name" value="RutC-like"/>
    <property type="match status" value="1"/>
</dbReference>
<dbReference type="PANTHER" id="PTHR11803:SF22">
    <property type="entry name" value="ENDORIBONUCLEASE FAMILY PROTEIN BRT1, PUTATIVE (AFU_ORTHOLOGUE AFUA_5G03780)-RELATED"/>
    <property type="match status" value="1"/>
</dbReference>
<proteinExistence type="inferred from homology"/>
<dbReference type="AlphaFoldDB" id="A0A364KW83"/>
<dbReference type="Proteomes" id="UP000249363">
    <property type="component" value="Unassembled WGS sequence"/>
</dbReference>
<dbReference type="InterPro" id="IPR006175">
    <property type="entry name" value="YjgF/YER057c/UK114"/>
</dbReference>
<protein>
    <submittedName>
        <fullName evidence="2">Uncharacterized protein</fullName>
    </submittedName>
</protein>
<name>A0A364KW83_TALAM</name>
<gene>
    <name evidence="2" type="ORF">BHQ10_003828</name>
</gene>
<comment type="caution">
    <text evidence="2">The sequence shown here is derived from an EMBL/GenBank/DDBJ whole genome shotgun (WGS) entry which is preliminary data.</text>
</comment>
<reference evidence="2 3" key="1">
    <citation type="journal article" date="2017" name="Biotechnol. Biofuels">
        <title>Differential beta-glucosidase expression as a function of carbon source availability in Talaromyces amestolkiae: a genomic and proteomic approach.</title>
        <authorList>
            <person name="de Eugenio L.I."/>
            <person name="Mendez-Liter J.A."/>
            <person name="Nieto-Dominguez M."/>
            <person name="Alonso L."/>
            <person name="Gil-Munoz J."/>
            <person name="Barriuso J."/>
            <person name="Prieto A."/>
            <person name="Martinez M.J."/>
        </authorList>
    </citation>
    <scope>NUCLEOTIDE SEQUENCE [LARGE SCALE GENOMIC DNA]</scope>
    <source>
        <strain evidence="2 3">CIB</strain>
    </source>
</reference>
<dbReference type="EMBL" id="MIKG01000006">
    <property type="protein sequence ID" value="RAO67816.1"/>
    <property type="molecule type" value="Genomic_DNA"/>
</dbReference>
<dbReference type="GO" id="GO:0019239">
    <property type="term" value="F:deaminase activity"/>
    <property type="evidence" value="ECO:0007669"/>
    <property type="project" value="TreeGrafter"/>
</dbReference>
<evidence type="ECO:0000256" key="1">
    <source>
        <dbReference type="ARBA" id="ARBA00010552"/>
    </source>
</evidence>
<organism evidence="2 3">
    <name type="scientific">Talaromyces amestolkiae</name>
    <dbReference type="NCBI Taxonomy" id="1196081"/>
    <lineage>
        <taxon>Eukaryota</taxon>
        <taxon>Fungi</taxon>
        <taxon>Dikarya</taxon>
        <taxon>Ascomycota</taxon>
        <taxon>Pezizomycotina</taxon>
        <taxon>Eurotiomycetes</taxon>
        <taxon>Eurotiomycetidae</taxon>
        <taxon>Eurotiales</taxon>
        <taxon>Trichocomaceae</taxon>
        <taxon>Talaromyces</taxon>
        <taxon>Talaromyces sect. Talaromyces</taxon>
    </lineage>
</organism>
<keyword evidence="3" id="KW-1185">Reference proteome</keyword>
<dbReference type="PANTHER" id="PTHR11803">
    <property type="entry name" value="2-IMINOBUTANOATE/2-IMINOPROPANOATE DEAMINASE RIDA"/>
    <property type="match status" value="1"/>
</dbReference>
<dbReference type="GO" id="GO:0005829">
    <property type="term" value="C:cytosol"/>
    <property type="evidence" value="ECO:0007669"/>
    <property type="project" value="TreeGrafter"/>
</dbReference>